<keyword evidence="1" id="KW-0808">Transferase</keyword>
<reference evidence="1" key="1">
    <citation type="journal article" date="2014" name="PLoS Genet.">
        <title>Signature Gene Expression Reveals Novel Clues to the Molecular Mechanisms of Dimorphic Transition in Penicillium marneffei.</title>
        <authorList>
            <person name="Yang E."/>
            <person name="Wang G."/>
            <person name="Cai J."/>
            <person name="Woo P.C."/>
            <person name="Lau S.K."/>
            <person name="Yuen K.-Y."/>
            <person name="Chow W.-N."/>
            <person name="Lin X."/>
        </authorList>
    </citation>
    <scope>NUCLEOTIDE SEQUENCE [LARGE SCALE GENOMIC DNA]</scope>
    <source>
        <strain evidence="1">PM1</strain>
    </source>
</reference>
<dbReference type="SUPFAM" id="SSF53335">
    <property type="entry name" value="S-adenosyl-L-methionine-dependent methyltransferases"/>
    <property type="match status" value="1"/>
</dbReference>
<dbReference type="Gene3D" id="3.40.50.150">
    <property type="entry name" value="Vaccinia Virus protein VP39"/>
    <property type="match status" value="1"/>
</dbReference>
<dbReference type="GO" id="GO:0008168">
    <property type="term" value="F:methyltransferase activity"/>
    <property type="evidence" value="ECO:0007669"/>
    <property type="project" value="UniProtKB-KW"/>
</dbReference>
<accession>A0A093VQY4</accession>
<dbReference type="InterPro" id="IPR029063">
    <property type="entry name" value="SAM-dependent_MTases_sf"/>
</dbReference>
<dbReference type="GO" id="GO:0032259">
    <property type="term" value="P:methylation"/>
    <property type="evidence" value="ECO:0007669"/>
    <property type="project" value="UniProtKB-KW"/>
</dbReference>
<proteinExistence type="predicted"/>
<dbReference type="AlphaFoldDB" id="A0A093VQY4"/>
<organism evidence="1">
    <name type="scientific">Talaromyces marneffei PM1</name>
    <dbReference type="NCBI Taxonomy" id="1077442"/>
    <lineage>
        <taxon>Eukaryota</taxon>
        <taxon>Fungi</taxon>
        <taxon>Dikarya</taxon>
        <taxon>Ascomycota</taxon>
        <taxon>Pezizomycotina</taxon>
        <taxon>Eurotiomycetes</taxon>
        <taxon>Eurotiomycetidae</taxon>
        <taxon>Eurotiales</taxon>
        <taxon>Trichocomaceae</taxon>
        <taxon>Talaromyces</taxon>
        <taxon>Talaromyces sect. Talaromyces</taxon>
    </lineage>
</organism>
<evidence type="ECO:0000313" key="1">
    <source>
        <dbReference type="EMBL" id="KFX52419.1"/>
    </source>
</evidence>
<keyword evidence="1" id="KW-0489">Methyltransferase</keyword>
<name>A0A093VQY4_TALMA</name>
<comment type="caution">
    <text evidence="1">The sequence shown here is derived from an EMBL/GenBank/DDBJ whole genome shotgun (WGS) entry which is preliminary data.</text>
</comment>
<dbReference type="CDD" id="cd02440">
    <property type="entry name" value="AdoMet_MTases"/>
    <property type="match status" value="1"/>
</dbReference>
<sequence length="255" mass="29096">MDASELTNVCLEVSTPNIASSSYLDTTYPSKNKRYYHGFDISDEQFPKDRGDGSIQFSLQNILEPFPSEHHGRYDLVHVRLLVAALKEPEYKQAVANIATLLKPGGHFQWEDLDHRYMLTTPEKQYQDLPSMDTLRLCIQGQIDCGGSDNAPATVVTAAQFVGLQNTTRIDYKTRDRPDLWPMTNDWTDNVFETLARIFLKKRRDAAAAADEGELWRNDYNIEEEVKRRVQDLKDGHEKGFVMHANVGMVVAKKL</sequence>
<gene>
    <name evidence="1" type="ORF">GQ26_0032890</name>
</gene>
<dbReference type="EMBL" id="JPOX01000003">
    <property type="protein sequence ID" value="KFX52419.1"/>
    <property type="molecule type" value="Genomic_DNA"/>
</dbReference>
<protein>
    <submittedName>
        <fullName evidence="1">Putative chemotaxis protein methyltransferase</fullName>
    </submittedName>
</protein>